<gene>
    <name evidence="1" type="ORF">E4582_09280</name>
</gene>
<dbReference type="OrthoDB" id="6024827at2"/>
<sequence>MRALFVGGTVDNSELDIEGDTPPTHYPPDTGTGTPRYRLRRIGRHADTIAYVVYGAPELPDEEVQRVAEERAYARRFEAEESAAAD</sequence>
<protein>
    <submittedName>
        <fullName evidence="1">Uncharacterized protein</fullName>
    </submittedName>
</protein>
<comment type="caution">
    <text evidence="1">The sequence shown here is derived from an EMBL/GenBank/DDBJ whole genome shotgun (WGS) entry which is preliminary data.</text>
</comment>
<dbReference type="AlphaFoldDB" id="A0A4Z1R8L2"/>
<dbReference type="EMBL" id="SPUH01000001">
    <property type="protein sequence ID" value="TKS54935.1"/>
    <property type="molecule type" value="Genomic_DNA"/>
</dbReference>
<name>A0A4Z1R8L2_9GAMM</name>
<accession>A0A4Z1R8L2</accession>
<organism evidence="1 2">
    <name type="scientific">Luteimonas yindakuii</name>
    <dbReference type="NCBI Taxonomy" id="2565782"/>
    <lineage>
        <taxon>Bacteria</taxon>
        <taxon>Pseudomonadati</taxon>
        <taxon>Pseudomonadota</taxon>
        <taxon>Gammaproteobacteria</taxon>
        <taxon>Lysobacterales</taxon>
        <taxon>Lysobacteraceae</taxon>
        <taxon>Luteimonas</taxon>
    </lineage>
</organism>
<keyword evidence="2" id="KW-1185">Reference proteome</keyword>
<proteinExistence type="predicted"/>
<dbReference type="RefSeq" id="WP_134674291.1">
    <property type="nucleotide sequence ID" value="NZ_CP039383.2"/>
</dbReference>
<evidence type="ECO:0000313" key="2">
    <source>
        <dbReference type="Proteomes" id="UP000298681"/>
    </source>
</evidence>
<reference evidence="1 2" key="1">
    <citation type="submission" date="2019-01" db="EMBL/GenBank/DDBJ databases">
        <authorList>
            <person name="Zhang S."/>
        </authorList>
    </citation>
    <scope>NUCLEOTIDE SEQUENCE [LARGE SCALE GENOMIC DNA]</scope>
    <source>
        <strain evidence="1 2">1626</strain>
    </source>
</reference>
<dbReference type="Proteomes" id="UP000298681">
    <property type="component" value="Unassembled WGS sequence"/>
</dbReference>
<evidence type="ECO:0000313" key="1">
    <source>
        <dbReference type="EMBL" id="TKS54935.1"/>
    </source>
</evidence>